<reference evidence="2 3" key="1">
    <citation type="journal article" date="2009" name="Stand. Genomic Sci.">
        <title>Complete genome sequence of Desulfomicrobium baculatum type strain (X).</title>
        <authorList>
            <person name="Copeland A."/>
            <person name="Spring S."/>
            <person name="Goker M."/>
            <person name="Schneider S."/>
            <person name="Lapidus A."/>
            <person name="Del Rio T.G."/>
            <person name="Tice H."/>
            <person name="Cheng J.F."/>
            <person name="Chen F."/>
            <person name="Nolan M."/>
            <person name="Bruce D."/>
            <person name="Goodwin L."/>
            <person name="Pitluck S."/>
            <person name="Ivanova N."/>
            <person name="Mavrommatis K."/>
            <person name="Ovchinnikova G."/>
            <person name="Pati A."/>
            <person name="Chen A."/>
            <person name="Palaniappan K."/>
            <person name="Land M."/>
            <person name="Hauser L."/>
            <person name="Chang Y.J."/>
            <person name="Jeffries C.C."/>
            <person name="Meincke L."/>
            <person name="Sims D."/>
            <person name="Brettin T."/>
            <person name="Detter J.C."/>
            <person name="Han C."/>
            <person name="Chain P."/>
            <person name="Bristow J."/>
            <person name="Eisen J.A."/>
            <person name="Markowitz V."/>
            <person name="Hugenholtz P."/>
            <person name="Kyrpides N.C."/>
            <person name="Klenk H.P."/>
            <person name="Lucas S."/>
        </authorList>
    </citation>
    <scope>NUCLEOTIDE SEQUENCE [LARGE SCALE GENOMIC DNA]</scope>
    <source>
        <strain evidence="3">DSM 4028 / VKM B-1378 / X</strain>
    </source>
</reference>
<dbReference type="OrthoDB" id="9801263at2"/>
<dbReference type="PANTHER" id="PTHR30547">
    <property type="entry name" value="UNCHARACTERIZED PROTEIN YHCG-RELATED"/>
    <property type="match status" value="1"/>
</dbReference>
<evidence type="ECO:0000313" key="2">
    <source>
        <dbReference type="EMBL" id="ACU89052.1"/>
    </source>
</evidence>
<organism evidence="2 3">
    <name type="scientific">Desulfomicrobium baculatum (strain DSM 4028 / VKM B-1378 / X)</name>
    <name type="common">Desulfovibrio baculatus</name>
    <dbReference type="NCBI Taxonomy" id="525897"/>
    <lineage>
        <taxon>Bacteria</taxon>
        <taxon>Pseudomonadati</taxon>
        <taxon>Thermodesulfobacteriota</taxon>
        <taxon>Desulfovibrionia</taxon>
        <taxon>Desulfovibrionales</taxon>
        <taxon>Desulfomicrobiaceae</taxon>
        <taxon>Desulfomicrobium</taxon>
    </lineage>
</organism>
<dbReference type="InterPro" id="IPR041527">
    <property type="entry name" value="YhcG_N"/>
</dbReference>
<dbReference type="PANTHER" id="PTHR30547:SF0">
    <property type="entry name" value="BLR8175 PROTEIN"/>
    <property type="match status" value="1"/>
</dbReference>
<feature type="domain" description="YhcG N-terminal" evidence="1">
    <location>
        <begin position="14"/>
        <end position="152"/>
    </location>
</feature>
<dbReference type="STRING" id="525897.Dbac_0937"/>
<dbReference type="Proteomes" id="UP000002216">
    <property type="component" value="Chromosome"/>
</dbReference>
<dbReference type="eggNOG" id="COG4804">
    <property type="taxonomic scope" value="Bacteria"/>
</dbReference>
<dbReference type="InterPro" id="IPR053148">
    <property type="entry name" value="PD-DEXK-like_domain"/>
</dbReference>
<proteinExistence type="predicted"/>
<dbReference type="HOGENOM" id="CLU_046640_4_0_7"/>
<gene>
    <name evidence="2" type="ordered locus">Dbac_0937</name>
</gene>
<evidence type="ECO:0000313" key="3">
    <source>
        <dbReference type="Proteomes" id="UP000002216"/>
    </source>
</evidence>
<dbReference type="AlphaFoldDB" id="C7LQ26"/>
<keyword evidence="3" id="KW-1185">Reference proteome</keyword>
<name>C7LQ26_DESBD</name>
<evidence type="ECO:0000259" key="1">
    <source>
        <dbReference type="Pfam" id="PF17761"/>
    </source>
</evidence>
<sequence>MSTSLFQYGSLLGKIKSRIRSAQAKAALSANAEMIAMYWDIGRMIHNRQVEEGWGAGVIPRLAADLKNELPEVKGFSERNLKYMIRFAREYGTDLEDGFLSSRAIVQQPAALFAEGDDRGPIVQQVAAQSEMPLAVILGLPWFHHIALFEKINN</sequence>
<protein>
    <recommendedName>
        <fullName evidence="1">YhcG N-terminal domain-containing protein</fullName>
    </recommendedName>
</protein>
<dbReference type="Pfam" id="PF17761">
    <property type="entry name" value="DUF1016_N"/>
    <property type="match status" value="1"/>
</dbReference>
<accession>C7LQ26</accession>
<dbReference type="EMBL" id="CP001629">
    <property type="protein sequence ID" value="ACU89052.1"/>
    <property type="molecule type" value="Genomic_DNA"/>
</dbReference>
<dbReference type="RefSeq" id="WP_015773152.1">
    <property type="nucleotide sequence ID" value="NC_013173.1"/>
</dbReference>
<dbReference type="KEGG" id="dba:Dbac_0937"/>